<dbReference type="OrthoDB" id="3260498at2759"/>
<evidence type="ECO:0000313" key="1">
    <source>
        <dbReference type="EMBL" id="CEL63331.1"/>
    </source>
</evidence>
<sequence>MIFSDLNVIISVKVVNQTTNSDTVKHFHTINGVTEENFHYVYGDSYISGFIDGGEFHGLVSIKVLDSSQKEEIVSSLKEKLNGTDPKSFALNTINQTFATELKQTETSIFVNWSGGGQIKPADEQWTLDAVFRAAAGFPNRVAQYPQRCWAILTWYPNNFSFLNSNLKSIRVRNFANVQQYAADLLDDFMHYKSNLRIIENVLDEPIEYGVGPGERPVDVRAQDLVNSRIKIKAEMAKIVKVIEALDKDPVAGMKYKPSDIEPPEVWATRLPVQRTTLDADHPELAPISESINNVLQGFNFVWTDNEKERAELARQIQNPRPPQSKPPVPPPPPPHIVLPKAREGMTKQDLEWVDSYDNRRKYAGFLFDQSGGIPDQSISFNDVFEIEQSSLSQTWPTKLELRLTKRDDKSVFVCYRLSYSGSPPKEIKNGHTEDLAKVPTNKNDELILDDLSSTSRIIGVRIAIGNDKGSLHRINSIEIDVKDGQRQGIGTIANGDVVVSCSAPEGFGLKGFYGNSKGSESIERIGVIWGK</sequence>
<gene>
    <name evidence="1" type="ORF">RSOLAG1IB_05375</name>
</gene>
<organism evidence="1 2">
    <name type="scientific">Thanatephorus cucumeris (strain AG1-IB / isolate 7/3/14)</name>
    <name type="common">Lettuce bottom rot fungus</name>
    <name type="synonym">Rhizoctonia solani</name>
    <dbReference type="NCBI Taxonomy" id="1108050"/>
    <lineage>
        <taxon>Eukaryota</taxon>
        <taxon>Fungi</taxon>
        <taxon>Dikarya</taxon>
        <taxon>Basidiomycota</taxon>
        <taxon>Agaricomycotina</taxon>
        <taxon>Agaricomycetes</taxon>
        <taxon>Cantharellales</taxon>
        <taxon>Ceratobasidiaceae</taxon>
        <taxon>Rhizoctonia</taxon>
        <taxon>Rhizoctonia solani AG-1</taxon>
    </lineage>
</organism>
<proteinExistence type="predicted"/>
<name>A0A0B7FZE1_THACB</name>
<dbReference type="EMBL" id="LN679107">
    <property type="protein sequence ID" value="CEL63331.1"/>
    <property type="molecule type" value="Genomic_DNA"/>
</dbReference>
<dbReference type="AlphaFoldDB" id="A0A0B7FZE1"/>
<accession>A0A0B7FZE1</accession>
<reference evidence="1 2" key="1">
    <citation type="submission" date="2014-11" db="EMBL/GenBank/DDBJ databases">
        <authorList>
            <person name="Wibberg Daniel"/>
        </authorList>
    </citation>
    <scope>NUCLEOTIDE SEQUENCE [LARGE SCALE GENOMIC DNA]</scope>
    <source>
        <strain evidence="1">Rhizoctonia solani AG1-IB 7/3/14</strain>
    </source>
</reference>
<keyword evidence="2" id="KW-1185">Reference proteome</keyword>
<protein>
    <recommendedName>
        <fullName evidence="3">Jacalin-type lectin domain-containing protein</fullName>
    </recommendedName>
</protein>
<dbReference type="STRING" id="1108050.A0A0B7FZE1"/>
<dbReference type="Proteomes" id="UP000059188">
    <property type="component" value="Unassembled WGS sequence"/>
</dbReference>
<evidence type="ECO:0000313" key="2">
    <source>
        <dbReference type="Proteomes" id="UP000059188"/>
    </source>
</evidence>
<evidence type="ECO:0008006" key="3">
    <source>
        <dbReference type="Google" id="ProtNLM"/>
    </source>
</evidence>